<evidence type="ECO:0000256" key="5">
    <source>
        <dbReference type="ARBA" id="ARBA00022833"/>
    </source>
</evidence>
<evidence type="ECO:0000256" key="2">
    <source>
        <dbReference type="ARBA" id="ARBA00022598"/>
    </source>
</evidence>
<evidence type="ECO:0000256" key="9">
    <source>
        <dbReference type="ARBA" id="ARBA00047890"/>
    </source>
</evidence>
<dbReference type="AlphaFoldDB" id="A0AAU0ULA7"/>
<comment type="pathway">
    <text evidence="1">Purine metabolism; 7-cyano-7-deazaguanine biosynthesis.</text>
</comment>
<evidence type="ECO:0000256" key="3">
    <source>
        <dbReference type="ARBA" id="ARBA00022723"/>
    </source>
</evidence>
<evidence type="ECO:0000256" key="7">
    <source>
        <dbReference type="ARBA" id="ARBA00037993"/>
    </source>
</evidence>
<keyword evidence="6" id="KW-0067">ATP-binding</keyword>
<dbReference type="SUPFAM" id="SSF52402">
    <property type="entry name" value="Adenine nucleotide alpha hydrolases-like"/>
    <property type="match status" value="1"/>
</dbReference>
<keyword evidence="11" id="KW-1185">Reference proteome</keyword>
<proteinExistence type="inferred from homology"/>
<keyword evidence="3" id="KW-0479">Metal-binding</keyword>
<dbReference type="GO" id="GO:0046872">
    <property type="term" value="F:metal ion binding"/>
    <property type="evidence" value="ECO:0007669"/>
    <property type="project" value="UniProtKB-KW"/>
</dbReference>
<dbReference type="PANTHER" id="PTHR42914">
    <property type="entry name" value="7-CYANO-7-DEAZAGUANINE SYNTHASE"/>
    <property type="match status" value="1"/>
</dbReference>
<dbReference type="RefSeq" id="WP_366924374.1">
    <property type="nucleotide sequence ID" value="NZ_CP121694.1"/>
</dbReference>
<dbReference type="Pfam" id="PF06508">
    <property type="entry name" value="QueC"/>
    <property type="match status" value="2"/>
</dbReference>
<dbReference type="Proteomes" id="UP001329915">
    <property type="component" value="Chromosome"/>
</dbReference>
<evidence type="ECO:0000256" key="8">
    <source>
        <dbReference type="ARBA" id="ARBA00039149"/>
    </source>
</evidence>
<dbReference type="EC" id="6.3.4.20" evidence="8"/>
<dbReference type="KEGG" id="dbc:MFMK1_001344"/>
<evidence type="ECO:0000313" key="10">
    <source>
        <dbReference type="EMBL" id="WRO21534.1"/>
    </source>
</evidence>
<dbReference type="GO" id="GO:0005524">
    <property type="term" value="F:ATP binding"/>
    <property type="evidence" value="ECO:0007669"/>
    <property type="project" value="UniProtKB-KW"/>
</dbReference>
<reference evidence="10 11" key="1">
    <citation type="submission" date="2023-04" db="EMBL/GenBank/DDBJ databases">
        <authorList>
            <person name="Hsu D."/>
        </authorList>
    </citation>
    <scope>NUCLEOTIDE SEQUENCE [LARGE SCALE GENOMIC DNA]</scope>
    <source>
        <strain evidence="10 11">MK1</strain>
    </source>
</reference>
<evidence type="ECO:0000256" key="6">
    <source>
        <dbReference type="ARBA" id="ARBA00022840"/>
    </source>
</evidence>
<keyword evidence="4" id="KW-0547">Nucleotide-binding</keyword>
<name>A0AAU0ULA7_9FIRM</name>
<dbReference type="InterPro" id="IPR014729">
    <property type="entry name" value="Rossmann-like_a/b/a_fold"/>
</dbReference>
<keyword evidence="2 10" id="KW-0436">Ligase</keyword>
<keyword evidence="5" id="KW-0862">Zinc</keyword>
<dbReference type="Gene3D" id="3.40.50.620">
    <property type="entry name" value="HUPs"/>
    <property type="match status" value="1"/>
</dbReference>
<accession>A0AAU0ULA7</accession>
<gene>
    <name evidence="10" type="ORF">MFMK1_001344</name>
</gene>
<evidence type="ECO:0000256" key="1">
    <source>
        <dbReference type="ARBA" id="ARBA00005061"/>
    </source>
</evidence>
<organism evidence="10 11">
    <name type="scientific">Metallumcola ferriviriculae</name>
    <dbReference type="NCBI Taxonomy" id="3039180"/>
    <lineage>
        <taxon>Bacteria</taxon>
        <taxon>Bacillati</taxon>
        <taxon>Bacillota</taxon>
        <taxon>Clostridia</taxon>
        <taxon>Neomoorellales</taxon>
        <taxon>Desulfitibacteraceae</taxon>
        <taxon>Metallumcola</taxon>
    </lineage>
</organism>
<dbReference type="PANTHER" id="PTHR42914:SF1">
    <property type="entry name" value="7-CYANO-7-DEAZAGUANINE SYNTHASE"/>
    <property type="match status" value="1"/>
</dbReference>
<dbReference type="GO" id="GO:0016874">
    <property type="term" value="F:ligase activity"/>
    <property type="evidence" value="ECO:0007669"/>
    <property type="project" value="UniProtKB-KW"/>
</dbReference>
<comment type="similarity">
    <text evidence="7">Belongs to the QueC family.</text>
</comment>
<dbReference type="EMBL" id="CP121694">
    <property type="protein sequence ID" value="WRO21534.1"/>
    <property type="molecule type" value="Genomic_DNA"/>
</dbReference>
<comment type="catalytic activity">
    <reaction evidence="9">
        <text>7-carboxy-7-carbaguanine + NH4(+) + 2 ATP = 7-cyano-7-carbaguanine + 2 AMP + 2 diphosphate + 2 H(+)</text>
        <dbReference type="Rhea" id="RHEA:27982"/>
        <dbReference type="ChEBI" id="CHEBI:15378"/>
        <dbReference type="ChEBI" id="CHEBI:28938"/>
        <dbReference type="ChEBI" id="CHEBI:30616"/>
        <dbReference type="ChEBI" id="CHEBI:33019"/>
        <dbReference type="ChEBI" id="CHEBI:45075"/>
        <dbReference type="ChEBI" id="CHEBI:61036"/>
        <dbReference type="ChEBI" id="CHEBI:456215"/>
        <dbReference type="EC" id="6.3.4.20"/>
    </reaction>
</comment>
<evidence type="ECO:0000256" key="4">
    <source>
        <dbReference type="ARBA" id="ARBA00022741"/>
    </source>
</evidence>
<sequence length="186" mass="20920">MKNHVMVLASGGIDSTAVMNFYLEQKFFVLALFVDFGQHAIKEEEKAVSKVCEHYDVPSKKVSFSGFNITSDGFIVGRNALLLHTALMEFQERKGIISIGVHLGTRYADCSEEFIRIMQASFDLYTNGRISIGVPFLNWNKKEIWDYCISHQVPLNLTYSCELGLIQPCGRCKSCKDLEVLYAGSS</sequence>
<protein>
    <recommendedName>
        <fullName evidence="8">7-cyano-7-deazaguanine synthase</fullName>
        <ecNumber evidence="8">6.3.4.20</ecNumber>
    </recommendedName>
</protein>
<evidence type="ECO:0000313" key="11">
    <source>
        <dbReference type="Proteomes" id="UP001329915"/>
    </source>
</evidence>
<dbReference type="InterPro" id="IPR018317">
    <property type="entry name" value="QueC"/>
</dbReference>